<keyword evidence="1" id="KW-0812">Transmembrane</keyword>
<sequence>MAQNRRINRSQPPPPKPRRKRTYSLFQWFNRFLPLEKVFGEKSERNQDLIPIRYFNYFLWIVALLVAYEWLGYASEKYVRQSLTLKREVEDLRAEYTTIKADYMKSGKQSVVIKKVEGMGLEENLTPPRKIVSTTAEREK</sequence>
<evidence type="ECO:0000313" key="2">
    <source>
        <dbReference type="EMBL" id="MPR33660.1"/>
    </source>
</evidence>
<dbReference type="InterPro" id="IPR045755">
    <property type="entry name" value="FtsL-like"/>
</dbReference>
<keyword evidence="3" id="KW-1185">Reference proteome</keyword>
<feature type="transmembrane region" description="Helical" evidence="1">
    <location>
        <begin position="54"/>
        <end position="73"/>
    </location>
</feature>
<dbReference type="EMBL" id="WHLY01000002">
    <property type="protein sequence ID" value="MPR33660.1"/>
    <property type="molecule type" value="Genomic_DNA"/>
</dbReference>
<evidence type="ECO:0000256" key="1">
    <source>
        <dbReference type="SAM" id="Phobius"/>
    </source>
</evidence>
<gene>
    <name evidence="2" type="ORF">GBK04_09835</name>
</gene>
<reference evidence="2 3" key="1">
    <citation type="submission" date="2019-10" db="EMBL/GenBank/DDBJ databases">
        <title>Draft Genome Sequence of Cytophagaceae sp. SJW1-29.</title>
        <authorList>
            <person name="Choi A."/>
        </authorList>
    </citation>
    <scope>NUCLEOTIDE SEQUENCE [LARGE SCALE GENOMIC DNA]</scope>
    <source>
        <strain evidence="2 3">SJW1-29</strain>
    </source>
</reference>
<accession>A0A7C9BEH1</accession>
<name>A0A7C9BEH1_9BACT</name>
<evidence type="ECO:0000313" key="3">
    <source>
        <dbReference type="Proteomes" id="UP000479293"/>
    </source>
</evidence>
<dbReference type="RefSeq" id="WP_152759122.1">
    <property type="nucleotide sequence ID" value="NZ_WHLY01000002.1"/>
</dbReference>
<organism evidence="2 3">
    <name type="scientific">Salmonirosea aquatica</name>
    <dbReference type="NCBI Taxonomy" id="2654236"/>
    <lineage>
        <taxon>Bacteria</taxon>
        <taxon>Pseudomonadati</taxon>
        <taxon>Bacteroidota</taxon>
        <taxon>Cytophagia</taxon>
        <taxon>Cytophagales</taxon>
        <taxon>Spirosomataceae</taxon>
        <taxon>Salmonirosea</taxon>
    </lineage>
</organism>
<comment type="caution">
    <text evidence="2">The sequence shown here is derived from an EMBL/GenBank/DDBJ whole genome shotgun (WGS) entry which is preliminary data.</text>
</comment>
<dbReference type="Pfam" id="PF19579">
    <property type="entry name" value="FtsL_2"/>
    <property type="match status" value="1"/>
</dbReference>
<evidence type="ECO:0008006" key="4">
    <source>
        <dbReference type="Google" id="ProtNLM"/>
    </source>
</evidence>
<proteinExistence type="predicted"/>
<protein>
    <recommendedName>
        <fullName evidence="4">S-adenosyl-methyltransferase</fullName>
    </recommendedName>
</protein>
<dbReference type="AlphaFoldDB" id="A0A7C9BEH1"/>
<keyword evidence="1" id="KW-1133">Transmembrane helix</keyword>
<keyword evidence="1" id="KW-0472">Membrane</keyword>
<dbReference type="Proteomes" id="UP000479293">
    <property type="component" value="Unassembled WGS sequence"/>
</dbReference>